<dbReference type="NCBIfam" id="TIGR00121">
    <property type="entry name" value="birA_ligase"/>
    <property type="match status" value="1"/>
</dbReference>
<feature type="compositionally biased region" description="Basic and acidic residues" evidence="3">
    <location>
        <begin position="142"/>
        <end position="158"/>
    </location>
</feature>
<dbReference type="InterPro" id="IPR045864">
    <property type="entry name" value="aa-tRNA-synth_II/BPL/LPL"/>
</dbReference>
<dbReference type="SUPFAM" id="SSF55681">
    <property type="entry name" value="Class II aaRS and biotin synthetases"/>
    <property type="match status" value="1"/>
</dbReference>
<keyword evidence="6" id="KW-1185">Reference proteome</keyword>
<gene>
    <name evidence="5" type="ORF">DPX16_2714</name>
</gene>
<evidence type="ECO:0000313" key="5">
    <source>
        <dbReference type="EMBL" id="ROI16520.1"/>
    </source>
</evidence>
<dbReference type="InterPro" id="IPR004143">
    <property type="entry name" value="BPL_LPL_catalytic"/>
</dbReference>
<dbReference type="PROSITE" id="PS51733">
    <property type="entry name" value="BPL_LPL_CATALYTIC"/>
    <property type="match status" value="1"/>
</dbReference>
<accession>A0A3N0XGQ6</accession>
<dbReference type="CDD" id="cd16442">
    <property type="entry name" value="BPL"/>
    <property type="match status" value="1"/>
</dbReference>
<dbReference type="Pfam" id="PF03099">
    <property type="entry name" value="BPL_LplA_LipB"/>
    <property type="match status" value="1"/>
</dbReference>
<evidence type="ECO:0000256" key="1">
    <source>
        <dbReference type="ARBA" id="ARBA00009934"/>
    </source>
</evidence>
<evidence type="ECO:0000256" key="3">
    <source>
        <dbReference type="SAM" id="MobiDB-lite"/>
    </source>
</evidence>
<name>A0A3N0XGQ6_ANAGA</name>
<organism evidence="5 6">
    <name type="scientific">Anabarilius grahami</name>
    <name type="common">Kanglang fish</name>
    <name type="synonym">Barilius grahami</name>
    <dbReference type="NCBI Taxonomy" id="495550"/>
    <lineage>
        <taxon>Eukaryota</taxon>
        <taxon>Metazoa</taxon>
        <taxon>Chordata</taxon>
        <taxon>Craniata</taxon>
        <taxon>Vertebrata</taxon>
        <taxon>Euteleostomi</taxon>
        <taxon>Actinopterygii</taxon>
        <taxon>Neopterygii</taxon>
        <taxon>Teleostei</taxon>
        <taxon>Ostariophysi</taxon>
        <taxon>Cypriniformes</taxon>
        <taxon>Xenocyprididae</taxon>
        <taxon>Xenocypridinae</taxon>
        <taxon>Xenocypridinae incertae sedis</taxon>
        <taxon>Anabarilius</taxon>
    </lineage>
</organism>
<dbReference type="GO" id="GO:0005737">
    <property type="term" value="C:cytoplasm"/>
    <property type="evidence" value="ECO:0007669"/>
    <property type="project" value="TreeGrafter"/>
</dbReference>
<feature type="region of interest" description="Disordered" evidence="3">
    <location>
        <begin position="142"/>
        <end position="192"/>
    </location>
</feature>
<evidence type="ECO:0000313" key="6">
    <source>
        <dbReference type="Proteomes" id="UP000281406"/>
    </source>
</evidence>
<comment type="caution">
    <text evidence="5">The sequence shown here is derived from an EMBL/GenBank/DDBJ whole genome shotgun (WGS) entry which is preliminary data.</text>
</comment>
<dbReference type="PANTHER" id="PTHR12835:SF5">
    <property type="entry name" value="BIOTIN--PROTEIN LIGASE"/>
    <property type="match status" value="1"/>
</dbReference>
<protein>
    <submittedName>
        <fullName evidence="5">Biotin--protein ligase</fullName>
    </submittedName>
</protein>
<dbReference type="OrthoDB" id="10250105at2759"/>
<feature type="domain" description="BPL/LPL catalytic" evidence="4">
    <location>
        <begin position="509"/>
        <end position="699"/>
    </location>
</feature>
<dbReference type="GO" id="GO:0004077">
    <property type="term" value="F:biotin--[biotin carboxyl-carrier protein] ligase activity"/>
    <property type="evidence" value="ECO:0007669"/>
    <property type="project" value="InterPro"/>
</dbReference>
<feature type="compositionally biased region" description="Basic and acidic residues" evidence="3">
    <location>
        <begin position="170"/>
        <end position="192"/>
    </location>
</feature>
<dbReference type="AlphaFoldDB" id="A0A3N0XGQ6"/>
<dbReference type="PANTHER" id="PTHR12835">
    <property type="entry name" value="BIOTIN PROTEIN LIGASE"/>
    <property type="match status" value="1"/>
</dbReference>
<evidence type="ECO:0000256" key="2">
    <source>
        <dbReference type="ARBA" id="ARBA00022598"/>
    </source>
</evidence>
<sequence>MLITLCYIYLWVRFQRYYPAVIRSALHRLSGGRRSFTFRELSREQRFRSPQRSSDDALLLTLGNKGVYITEPEVLNWSDYCLPLAYSPGQPYRAVAEASLENFSRLGVAFMEDRLHMENGLIPEKIVSVSLRESALKQLLEKQQSDGRRRLEAKRLSEPSEPPLSRRSSLRLERRASQEEPELPSEHQHMDGHHLHLSSCHECLELENSTILSVKFASAENIPDLPDDNASADDAEESVRLNASGKPPNVLVFTGGCEQQYQRIRSLLAECVDTERYTIYPLRPQTALSDPWPENTRLLVLATDQTLTPQLQLRFLSYLSQGGKVLGLSSTLCPAGLALRPRDLQKDQICKLSFTMANSAELQLSVVSSGRVYERDGGSGGEVELWGEICAQDEREMAIVRVTHGADSGEAVLCQVRLETAPDAHDAHGSAGFSELKMSNARRYEVLTEILTSLGLSCELSEVPPHSPIYLLSTHQVLWAGDEPPDLGDGERVFHTEPPESFSEHFSLQTYRRHLQTQRLGQTVIYADVTSTTMDLLDGLVSQAPQEVGLIAIAARQTQGKGRGGNAWLSPLGCAMFTLHLQVPLNSRLGQRLPFLQHLVALAVVESDVDLRLKWPNDIYYSNLMKLGGVLVNSSMTGQTFSLLIGCGFNVSNSNPTICINDLVRQQNREHGRSLDALDPAQLIARTVTLLERFVSDFQLRGPQALLPLYYSRWVHGGSRVRLWSEDGPEAEVLGLDENGFLQVNSGDQGVVSVQPDGNSFDMLRNLVVIKSS</sequence>
<comment type="similarity">
    <text evidence="1">Belongs to the biotin--protein ligase family.</text>
</comment>
<evidence type="ECO:0000259" key="4">
    <source>
        <dbReference type="PROSITE" id="PS51733"/>
    </source>
</evidence>
<dbReference type="InterPro" id="IPR004408">
    <property type="entry name" value="Biotin_CoA_COase_ligase"/>
</dbReference>
<dbReference type="EMBL" id="RJVU01075100">
    <property type="protein sequence ID" value="ROI16520.1"/>
    <property type="molecule type" value="Genomic_DNA"/>
</dbReference>
<dbReference type="Gene3D" id="3.30.930.10">
    <property type="entry name" value="Bira Bifunctional Protein, Domain 2"/>
    <property type="match status" value="1"/>
</dbReference>
<dbReference type="Proteomes" id="UP000281406">
    <property type="component" value="Unassembled WGS sequence"/>
</dbReference>
<reference evidence="5 6" key="1">
    <citation type="submission" date="2018-10" db="EMBL/GenBank/DDBJ databases">
        <title>Genome assembly for a Yunnan-Guizhou Plateau 3E fish, Anabarilius grahami (Regan), and its evolutionary and genetic applications.</title>
        <authorList>
            <person name="Jiang W."/>
        </authorList>
    </citation>
    <scope>NUCLEOTIDE SEQUENCE [LARGE SCALE GENOMIC DNA]</scope>
    <source>
        <strain evidence="5">AG-KIZ</strain>
        <tissue evidence="5">Muscle</tissue>
    </source>
</reference>
<proteinExistence type="inferred from homology"/>
<keyword evidence="2 5" id="KW-0436">Ligase</keyword>